<dbReference type="AlphaFoldDB" id="A0A0D8XNQ8"/>
<dbReference type="Proteomes" id="UP000053766">
    <property type="component" value="Unassembled WGS sequence"/>
</dbReference>
<keyword evidence="2" id="KW-1185">Reference proteome</keyword>
<name>A0A0D8XNQ8_DICVI</name>
<sequence>MHKENRLLRTANQQRDIVQAKDMYEILVHHDVDGEQNPETTYITSRWSGEERVPSGELHISVIISCETSSTSEQMILNSVEDSITIEISMDLHYDITHLSDSGNRVLARITPLECHKICWQSSLVAQVDTMCFISDMSSECHIIDPITYITSLREMKRYTVKQRLSGFELIVETELSGDTEKAFIVLSIFNLAKNSSETLSKKFSTDSSNGTFSVPLSSDTVYAVEYKYIKVKPFHFSTKKHFLIEISLGNNSEPSYPLVEVEFHMGNDTRTESGFIPSSHVTFTRSELYSDREIHLHLEPFCSEMQNTTWIFSDQKTSHHVDVTPAICSQTNEPKFCQYENYTKCSSYLCYSTSVVINDNEYSGDVRCFDFTQQLPINSNSNRLPTFTYLLTALFLVISIHVE</sequence>
<reference evidence="1 2" key="1">
    <citation type="submission" date="2013-11" db="EMBL/GenBank/DDBJ databases">
        <title>Draft genome of the bovine lungworm Dictyocaulus viviparus.</title>
        <authorList>
            <person name="Mitreva M."/>
        </authorList>
    </citation>
    <scope>NUCLEOTIDE SEQUENCE [LARGE SCALE GENOMIC DNA]</scope>
    <source>
        <strain evidence="1 2">HannoverDv2000</strain>
    </source>
</reference>
<evidence type="ECO:0000313" key="2">
    <source>
        <dbReference type="Proteomes" id="UP000053766"/>
    </source>
</evidence>
<dbReference type="STRING" id="29172.A0A0D8XNQ8"/>
<dbReference type="EMBL" id="KN716411">
    <property type="protein sequence ID" value="KJH45377.1"/>
    <property type="molecule type" value="Genomic_DNA"/>
</dbReference>
<reference evidence="2" key="2">
    <citation type="journal article" date="2016" name="Sci. Rep.">
        <title>Dictyocaulus viviparus genome, variome and transcriptome elucidate lungworm biology and support future intervention.</title>
        <authorList>
            <person name="McNulty S.N."/>
            <person name="Strube C."/>
            <person name="Rosa B.A."/>
            <person name="Martin J.C."/>
            <person name="Tyagi R."/>
            <person name="Choi Y.J."/>
            <person name="Wang Q."/>
            <person name="Hallsworth Pepin K."/>
            <person name="Zhang X."/>
            <person name="Ozersky P."/>
            <person name="Wilson R.K."/>
            <person name="Sternberg P.W."/>
            <person name="Gasser R.B."/>
            <person name="Mitreva M."/>
        </authorList>
    </citation>
    <scope>NUCLEOTIDE SEQUENCE [LARGE SCALE GENOMIC DNA]</scope>
    <source>
        <strain evidence="2">HannoverDv2000</strain>
    </source>
</reference>
<dbReference type="OrthoDB" id="5791188at2759"/>
<evidence type="ECO:0000313" key="1">
    <source>
        <dbReference type="EMBL" id="KJH45377.1"/>
    </source>
</evidence>
<organism evidence="1 2">
    <name type="scientific">Dictyocaulus viviparus</name>
    <name type="common">Bovine lungworm</name>
    <dbReference type="NCBI Taxonomy" id="29172"/>
    <lineage>
        <taxon>Eukaryota</taxon>
        <taxon>Metazoa</taxon>
        <taxon>Ecdysozoa</taxon>
        <taxon>Nematoda</taxon>
        <taxon>Chromadorea</taxon>
        <taxon>Rhabditida</taxon>
        <taxon>Rhabditina</taxon>
        <taxon>Rhabditomorpha</taxon>
        <taxon>Strongyloidea</taxon>
        <taxon>Metastrongylidae</taxon>
        <taxon>Dictyocaulus</taxon>
    </lineage>
</organism>
<protein>
    <submittedName>
        <fullName evidence="1">Uncharacterized protein</fullName>
    </submittedName>
</protein>
<accession>A0A0D8XNQ8</accession>
<gene>
    <name evidence="1" type="ORF">DICVIV_08590</name>
</gene>
<proteinExistence type="predicted"/>